<feature type="region of interest" description="Disordered" evidence="2">
    <location>
        <begin position="1"/>
        <end position="34"/>
    </location>
</feature>
<organism evidence="5 6">
    <name type="scientific">Eubacterium ventriosum</name>
    <dbReference type="NCBI Taxonomy" id="39496"/>
    <lineage>
        <taxon>Bacteria</taxon>
        <taxon>Bacillati</taxon>
        <taxon>Bacillota</taxon>
        <taxon>Clostridia</taxon>
        <taxon>Eubacteriales</taxon>
        <taxon>Eubacteriaceae</taxon>
        <taxon>Eubacterium</taxon>
    </lineage>
</organism>
<evidence type="ECO:0000256" key="1">
    <source>
        <dbReference type="ARBA" id="ARBA00006068"/>
    </source>
</evidence>
<dbReference type="PANTHER" id="PTHR33392:SF6">
    <property type="entry name" value="POLYISOPRENYL-TEICHOIC ACID--PEPTIDOGLYCAN TEICHOIC ACID TRANSFERASE TAGU"/>
    <property type="match status" value="1"/>
</dbReference>
<dbReference type="InterPro" id="IPR004474">
    <property type="entry name" value="LytR_CpsA_psr"/>
</dbReference>
<sequence>MSRKMMSDLDNKTGYYGYSSESGNVSGKDKKKKENKGGSVLGVILALIQLVLSGLLVYQVVSANILSTTYLAVLVIVLVVLFAIALLTQKGGRPARTSGKILSVIISIILGILLFYMGQFLGFLNNYSDGKKVSEEPFVVFVSASDEFGTYNPKENYRSDTNILAVVNPKTSTVLMISTPRDYYVPIIAKSVAPDSYDKLTHAGKYGTGIAYDQNGSELTSSGWNWAQEVTWGVGNTAIMDTLKTLYNIPVSSKNYHYVQLNFTGFAKLVDALGGITVDVDKPFSTKTYASYDEDNGERKTYKYKKGKQEMNGNEALTFVRERHSFGDGDLQRNRNQVKVLKALSSKVLSTSMITNTDSILSAVGESFKTDMNIGSLVKLQTQLMGKSEFSKTGWQIVSYSVTGQSASQKLTWNGLFKSVMLQDEQSESNATELMKLALDGTDYTTLENKVKEYQASDNK</sequence>
<accession>A0A413R6B8</accession>
<keyword evidence="6" id="KW-1185">Reference proteome</keyword>
<dbReference type="RefSeq" id="WP_117971145.1">
    <property type="nucleotide sequence ID" value="NZ_QSFD01000009.1"/>
</dbReference>
<reference evidence="5 6" key="1">
    <citation type="submission" date="2018-08" db="EMBL/GenBank/DDBJ databases">
        <title>A genome reference for cultivated species of the human gut microbiota.</title>
        <authorList>
            <person name="Zou Y."/>
            <person name="Xue W."/>
            <person name="Luo G."/>
        </authorList>
    </citation>
    <scope>NUCLEOTIDE SEQUENCE [LARGE SCALE GENOMIC DNA]</scope>
    <source>
        <strain evidence="5 6">AM44-11BH</strain>
    </source>
</reference>
<dbReference type="Proteomes" id="UP000284779">
    <property type="component" value="Unassembled WGS sequence"/>
</dbReference>
<dbReference type="AlphaFoldDB" id="A0A413R6B8"/>
<gene>
    <name evidence="5" type="ORF">DW944_09620</name>
</gene>
<feature type="compositionally biased region" description="Basic and acidic residues" evidence="2">
    <location>
        <begin position="1"/>
        <end position="11"/>
    </location>
</feature>
<evidence type="ECO:0000313" key="6">
    <source>
        <dbReference type="Proteomes" id="UP000284779"/>
    </source>
</evidence>
<evidence type="ECO:0000259" key="4">
    <source>
        <dbReference type="Pfam" id="PF03816"/>
    </source>
</evidence>
<dbReference type="Gene3D" id="3.40.630.190">
    <property type="entry name" value="LCP protein"/>
    <property type="match status" value="1"/>
</dbReference>
<protein>
    <recommendedName>
        <fullName evidence="4">Cell envelope-related transcriptional attenuator domain-containing protein</fullName>
    </recommendedName>
</protein>
<dbReference type="InterPro" id="IPR050922">
    <property type="entry name" value="LytR/CpsA/Psr_CW_biosynth"/>
</dbReference>
<dbReference type="Pfam" id="PF03816">
    <property type="entry name" value="LytR_cpsA_psr"/>
    <property type="match status" value="1"/>
</dbReference>
<dbReference type="EMBL" id="QSFD01000009">
    <property type="protein sequence ID" value="RHA17436.1"/>
    <property type="molecule type" value="Genomic_DNA"/>
</dbReference>
<feature type="domain" description="Cell envelope-related transcriptional attenuator" evidence="4">
    <location>
        <begin position="158"/>
        <end position="349"/>
    </location>
</feature>
<keyword evidence="3" id="KW-1133">Transmembrane helix</keyword>
<feature type="transmembrane region" description="Helical" evidence="3">
    <location>
        <begin position="70"/>
        <end position="89"/>
    </location>
</feature>
<feature type="transmembrane region" description="Helical" evidence="3">
    <location>
        <begin position="38"/>
        <end position="58"/>
    </location>
</feature>
<proteinExistence type="inferred from homology"/>
<keyword evidence="3" id="KW-0812">Transmembrane</keyword>
<evidence type="ECO:0000256" key="2">
    <source>
        <dbReference type="SAM" id="MobiDB-lite"/>
    </source>
</evidence>
<feature type="transmembrane region" description="Helical" evidence="3">
    <location>
        <begin position="101"/>
        <end position="124"/>
    </location>
</feature>
<keyword evidence="3" id="KW-0472">Membrane</keyword>
<comment type="caution">
    <text evidence="5">The sequence shown here is derived from an EMBL/GenBank/DDBJ whole genome shotgun (WGS) entry which is preliminary data.</text>
</comment>
<name>A0A413R6B8_9FIRM</name>
<dbReference type="NCBIfam" id="TIGR00350">
    <property type="entry name" value="lytR_cpsA_psr"/>
    <property type="match status" value="1"/>
</dbReference>
<dbReference type="PANTHER" id="PTHR33392">
    <property type="entry name" value="POLYISOPRENYL-TEICHOIC ACID--PEPTIDOGLYCAN TEICHOIC ACID TRANSFERASE TAGU"/>
    <property type="match status" value="1"/>
</dbReference>
<comment type="similarity">
    <text evidence="1">Belongs to the LytR/CpsA/Psr (LCP) family.</text>
</comment>
<evidence type="ECO:0000256" key="3">
    <source>
        <dbReference type="SAM" id="Phobius"/>
    </source>
</evidence>
<evidence type="ECO:0000313" key="5">
    <source>
        <dbReference type="EMBL" id="RHA17436.1"/>
    </source>
</evidence>